<dbReference type="Proteomes" id="UP000315369">
    <property type="component" value="Unassembled WGS sequence"/>
</dbReference>
<evidence type="ECO:0000259" key="6">
    <source>
        <dbReference type="SMART" id="SM00644"/>
    </source>
</evidence>
<reference evidence="7 8" key="1">
    <citation type="submission" date="2019-06" db="EMBL/GenBank/DDBJ databases">
        <authorList>
            <person name="Livingstone P."/>
            <person name="Whitworth D."/>
        </authorList>
    </citation>
    <scope>NUCLEOTIDE SEQUENCE [LARGE SCALE GENOMIC DNA]</scope>
    <source>
        <strain evidence="7 8">AM401</strain>
    </source>
</reference>
<evidence type="ECO:0000256" key="3">
    <source>
        <dbReference type="ARBA" id="ARBA00022801"/>
    </source>
</evidence>
<evidence type="ECO:0000313" key="7">
    <source>
        <dbReference type="EMBL" id="TQF12903.1"/>
    </source>
</evidence>
<dbReference type="CDD" id="cd06583">
    <property type="entry name" value="PGRP"/>
    <property type="match status" value="1"/>
</dbReference>
<dbReference type="SMART" id="SM00644">
    <property type="entry name" value="Ami_2"/>
    <property type="match status" value="1"/>
</dbReference>
<dbReference type="EC" id="3.5.1.28" evidence="2"/>
<evidence type="ECO:0000256" key="2">
    <source>
        <dbReference type="ARBA" id="ARBA00011901"/>
    </source>
</evidence>
<feature type="compositionally biased region" description="Pro residues" evidence="5">
    <location>
        <begin position="44"/>
        <end position="58"/>
    </location>
</feature>
<comment type="catalytic activity">
    <reaction evidence="1">
        <text>Hydrolyzes the link between N-acetylmuramoyl residues and L-amino acid residues in certain cell-wall glycopeptides.</text>
        <dbReference type="EC" id="3.5.1.28"/>
    </reaction>
</comment>
<feature type="region of interest" description="Disordered" evidence="5">
    <location>
        <begin position="234"/>
        <end position="265"/>
    </location>
</feature>
<dbReference type="PANTHER" id="PTHR30417">
    <property type="entry name" value="N-ACETYLMURAMOYL-L-ALANINE AMIDASE AMID"/>
    <property type="match status" value="1"/>
</dbReference>
<evidence type="ECO:0000313" key="8">
    <source>
        <dbReference type="Proteomes" id="UP000315369"/>
    </source>
</evidence>
<keyword evidence="4" id="KW-0961">Cell wall biogenesis/degradation</keyword>
<dbReference type="Pfam" id="PF01510">
    <property type="entry name" value="Amidase_2"/>
    <property type="match status" value="1"/>
</dbReference>
<accession>A0A540WV66</accession>
<dbReference type="GO" id="GO:0009253">
    <property type="term" value="P:peptidoglycan catabolic process"/>
    <property type="evidence" value="ECO:0007669"/>
    <property type="project" value="InterPro"/>
</dbReference>
<feature type="compositionally biased region" description="Pro residues" evidence="5">
    <location>
        <begin position="69"/>
        <end position="80"/>
    </location>
</feature>
<feature type="compositionally biased region" description="Basic and acidic residues" evidence="5">
    <location>
        <begin position="115"/>
        <end position="124"/>
    </location>
</feature>
<feature type="compositionally biased region" description="Basic and acidic residues" evidence="5">
    <location>
        <begin position="94"/>
        <end position="106"/>
    </location>
</feature>
<dbReference type="InterPro" id="IPR002502">
    <property type="entry name" value="Amidase_domain"/>
</dbReference>
<dbReference type="RefSeq" id="WP_141645377.1">
    <property type="nucleotide sequence ID" value="NZ_VIFM01000120.1"/>
</dbReference>
<evidence type="ECO:0000256" key="1">
    <source>
        <dbReference type="ARBA" id="ARBA00001561"/>
    </source>
</evidence>
<feature type="compositionally biased region" description="Basic and acidic residues" evidence="5">
    <location>
        <begin position="237"/>
        <end position="249"/>
    </location>
</feature>
<sequence>MLGPLKRIVDNSIVRYLKDEPSPRPTPTPRPAPSPGPVDSFEPVPAPRTTPCPHPGPAPSNANTGGPNCPDPAPLTPPSTDPKNPTPKMQVRPARSDRYDESRNGTDIDTIVLHHTADKSDKSSLETLTGEGGGLAGEVLRKIKEKKNGGKVSAHYVIGKDGTIYHLVADEKRAWHAGGGSVHGDKSKDVNDRSIGIEIVNDGDGKDGYTEEQYKALEQLVPYLSKRYDVPTKNVVGHKETNPDKKDPSENFDFGRITRATEKVR</sequence>
<evidence type="ECO:0000256" key="5">
    <source>
        <dbReference type="SAM" id="MobiDB-lite"/>
    </source>
</evidence>
<feature type="region of interest" description="Disordered" evidence="5">
    <location>
        <begin position="1"/>
        <end position="133"/>
    </location>
</feature>
<dbReference type="OrthoDB" id="5178799at2"/>
<feature type="compositionally biased region" description="Pro residues" evidence="5">
    <location>
        <begin position="23"/>
        <end position="36"/>
    </location>
</feature>
<dbReference type="GO" id="GO:0071555">
    <property type="term" value="P:cell wall organization"/>
    <property type="evidence" value="ECO:0007669"/>
    <property type="project" value="UniProtKB-KW"/>
</dbReference>
<dbReference type="SUPFAM" id="SSF55846">
    <property type="entry name" value="N-acetylmuramoyl-L-alanine amidase-like"/>
    <property type="match status" value="1"/>
</dbReference>
<gene>
    <name evidence="7" type="ORF">FJV41_26660</name>
</gene>
<dbReference type="GO" id="GO:0009254">
    <property type="term" value="P:peptidoglycan turnover"/>
    <property type="evidence" value="ECO:0007669"/>
    <property type="project" value="TreeGrafter"/>
</dbReference>
<evidence type="ECO:0000256" key="4">
    <source>
        <dbReference type="ARBA" id="ARBA00023316"/>
    </source>
</evidence>
<protein>
    <recommendedName>
        <fullName evidence="2">N-acetylmuramoyl-L-alanine amidase</fullName>
        <ecNumber evidence="2">3.5.1.28</ecNumber>
    </recommendedName>
</protein>
<dbReference type="PANTHER" id="PTHR30417:SF1">
    <property type="entry name" value="N-ACETYLMURAMOYL-L-ALANINE AMIDASE AMID"/>
    <property type="match status" value="1"/>
</dbReference>
<dbReference type="InterPro" id="IPR051206">
    <property type="entry name" value="NAMLAA_amidase_2"/>
</dbReference>
<name>A0A540WV66_9BACT</name>
<comment type="caution">
    <text evidence="7">The sequence shown here is derived from an EMBL/GenBank/DDBJ whole genome shotgun (WGS) entry which is preliminary data.</text>
</comment>
<keyword evidence="8" id="KW-1185">Reference proteome</keyword>
<dbReference type="GO" id="GO:0008745">
    <property type="term" value="F:N-acetylmuramoyl-L-alanine amidase activity"/>
    <property type="evidence" value="ECO:0007669"/>
    <property type="project" value="UniProtKB-EC"/>
</dbReference>
<dbReference type="EMBL" id="VIFM01000120">
    <property type="protein sequence ID" value="TQF12903.1"/>
    <property type="molecule type" value="Genomic_DNA"/>
</dbReference>
<proteinExistence type="predicted"/>
<organism evidence="7 8">
    <name type="scientific">Myxococcus llanfairpwllgwyngyllgogerychwyrndrobwllllantysiliogogogochensis</name>
    <dbReference type="NCBI Taxonomy" id="2590453"/>
    <lineage>
        <taxon>Bacteria</taxon>
        <taxon>Pseudomonadati</taxon>
        <taxon>Myxococcota</taxon>
        <taxon>Myxococcia</taxon>
        <taxon>Myxococcales</taxon>
        <taxon>Cystobacterineae</taxon>
        <taxon>Myxococcaceae</taxon>
        <taxon>Myxococcus</taxon>
    </lineage>
</organism>
<feature type="domain" description="N-acetylmuramoyl-L-alanine amidase" evidence="6">
    <location>
        <begin position="96"/>
        <end position="249"/>
    </location>
</feature>
<keyword evidence="3" id="KW-0378">Hydrolase</keyword>
<dbReference type="InterPro" id="IPR036505">
    <property type="entry name" value="Amidase/PGRP_sf"/>
</dbReference>
<dbReference type="AlphaFoldDB" id="A0A540WV66"/>
<dbReference type="Gene3D" id="3.40.80.10">
    <property type="entry name" value="Peptidoglycan recognition protein-like"/>
    <property type="match status" value="1"/>
</dbReference>